<dbReference type="Proteomes" id="UP000652761">
    <property type="component" value="Unassembled WGS sequence"/>
</dbReference>
<gene>
    <name evidence="2" type="ORF">Taro_033867</name>
</gene>
<feature type="region of interest" description="Disordered" evidence="1">
    <location>
        <begin position="704"/>
        <end position="727"/>
    </location>
</feature>
<reference evidence="2" key="1">
    <citation type="submission" date="2017-07" db="EMBL/GenBank/DDBJ databases">
        <title>Taro Niue Genome Assembly and Annotation.</title>
        <authorList>
            <person name="Atibalentja N."/>
            <person name="Keating K."/>
            <person name="Fields C.J."/>
        </authorList>
    </citation>
    <scope>NUCLEOTIDE SEQUENCE</scope>
    <source>
        <strain evidence="2">Niue_2</strain>
        <tissue evidence="2">Leaf</tissue>
    </source>
</reference>
<evidence type="ECO:0000313" key="2">
    <source>
        <dbReference type="EMBL" id="MQM01118.1"/>
    </source>
</evidence>
<feature type="compositionally biased region" description="Polar residues" evidence="1">
    <location>
        <begin position="519"/>
        <end position="538"/>
    </location>
</feature>
<keyword evidence="3" id="KW-1185">Reference proteome</keyword>
<accession>A0A843W2L2</accession>
<comment type="caution">
    <text evidence="2">The sequence shown here is derived from an EMBL/GenBank/DDBJ whole genome shotgun (WGS) entry which is preliminary data.</text>
</comment>
<organism evidence="2 3">
    <name type="scientific">Colocasia esculenta</name>
    <name type="common">Wild taro</name>
    <name type="synonym">Arum esculentum</name>
    <dbReference type="NCBI Taxonomy" id="4460"/>
    <lineage>
        <taxon>Eukaryota</taxon>
        <taxon>Viridiplantae</taxon>
        <taxon>Streptophyta</taxon>
        <taxon>Embryophyta</taxon>
        <taxon>Tracheophyta</taxon>
        <taxon>Spermatophyta</taxon>
        <taxon>Magnoliopsida</taxon>
        <taxon>Liliopsida</taxon>
        <taxon>Araceae</taxon>
        <taxon>Aroideae</taxon>
        <taxon>Colocasieae</taxon>
        <taxon>Colocasia</taxon>
    </lineage>
</organism>
<feature type="region of interest" description="Disordered" evidence="1">
    <location>
        <begin position="1"/>
        <end position="32"/>
    </location>
</feature>
<dbReference type="EMBL" id="NMUH01002623">
    <property type="protein sequence ID" value="MQM01118.1"/>
    <property type="molecule type" value="Genomic_DNA"/>
</dbReference>
<proteinExistence type="predicted"/>
<name>A0A843W2L2_COLES</name>
<dbReference type="AlphaFoldDB" id="A0A843W2L2"/>
<evidence type="ECO:0008006" key="4">
    <source>
        <dbReference type="Google" id="ProtNLM"/>
    </source>
</evidence>
<sequence length="1078" mass="119249">MMDGASALPEWMDRGRRGQRTHPPCSDAREEDGRLRTPWFEVESPVQQGSAVGKLREESSRAPSGIALGMAAAFLKCVGLTHRDFILGTWAINATTSGSRCLLASRDVDVNSGLASRVLTSIVGLTARELPSTSCWKLKNLTSTSVDVKFFRLELGGKIPCHQDEVVRHRLQVLRSLVTPVLVLLSCYSSWHLSNVVLRRWLSRHLSKRLEMPCHHSRLSLDCRIHSVVLYHRHHPLVRQLSTSGRFWEGVERVLVVPTSLVSGTARPRCNPVVVGCDGADLLIHRVRREGEGTVGELSIAGPGTGLVDLRVGDYLSVSLAQANFLAEIMADESLRTQQFVRGLRPELRQALIVSRVTDLDAAYQTATALELSTDLEDHDLLYVLFCRDVVEIRVLEKWVDVKGVDINSRVDGKSVVVYWVLASIDVDVYRSFFWAGLPVGIAWGRFSCWQLKNLTSTSVDVKFFRLELGGKIPCRQDEFFRNQSTQVDTLSEQVDTRPSSQNSQFEELGQQVDTLSEQVDTGPSSQNISSHIWDTVSTPPPGQVDTLRKALYWPSIHVRDPTASQSLLKVPWRLQEKPLKHPKEADPVEAFVGEEFKEDPTIPKCRASVLDFKSAIFFPIQDSTRESVLEGLCLELVSSNHCVSIVLKLCEHCAQIVVSRRAQFELSDSRCNKPGHMKGECPENKKDKHKKFQKYKKTKAMVATWSDEDSSEEEEEKKSSSSESEEVCFMANNTDEKVVCTPEPDGIAGSDRIQEGCFLDRASIASRAPDQYTSATWSIRAFASPPDPAASQLHGPGLHRLGSIAQAPPDLRAAPPCAPYSQICAPHLHLLPHRTSRTSPLSGRLPAQALHTQHTPAPSDLAAMPQDLAGHRPCSVRRTSMRSTQPLYRHGLTATSTHISNSRTRPSPSCRAAPLPSRRPVWALPSGSIDLVEKKRTSIGGYRAEFLTAEQQERFTSVKTKLCGNKAVDVADLQKNGMGSVVAAMEKMKWSKIATLSEVSYPDLVKAFYVCLKAEEDGSVTSSVKETQIRISYTLLESLFGVCTTGHSGVHTVDTQAKGLGIIGPEFKLKDGKLDIN</sequence>
<evidence type="ECO:0000256" key="1">
    <source>
        <dbReference type="SAM" id="MobiDB-lite"/>
    </source>
</evidence>
<evidence type="ECO:0000313" key="3">
    <source>
        <dbReference type="Proteomes" id="UP000652761"/>
    </source>
</evidence>
<protein>
    <recommendedName>
        <fullName evidence="4">CCHC-type domain-containing protein</fullName>
    </recommendedName>
</protein>
<feature type="region of interest" description="Disordered" evidence="1">
    <location>
        <begin position="519"/>
        <end position="540"/>
    </location>
</feature>
<feature type="compositionally biased region" description="Acidic residues" evidence="1">
    <location>
        <begin position="707"/>
        <end position="716"/>
    </location>
</feature>